<comment type="caution">
    <text evidence="1">The sequence shown here is derived from an EMBL/GenBank/DDBJ whole genome shotgun (WGS) entry which is preliminary data.</text>
</comment>
<proteinExistence type="predicted"/>
<name>A0A0R0A5R5_9GAMM</name>
<evidence type="ECO:0008006" key="3">
    <source>
        <dbReference type="Google" id="ProtNLM"/>
    </source>
</evidence>
<dbReference type="EMBL" id="LLXS01000035">
    <property type="protein sequence ID" value="KRG40480.1"/>
    <property type="molecule type" value="Genomic_DNA"/>
</dbReference>
<dbReference type="AlphaFoldDB" id="A0A0R0A5R5"/>
<evidence type="ECO:0000313" key="1">
    <source>
        <dbReference type="EMBL" id="KRG40480.1"/>
    </source>
</evidence>
<dbReference type="OrthoDB" id="3531601at2"/>
<protein>
    <recommendedName>
        <fullName evidence="3">Roadblock/LAMTOR2 domain-containing protein</fullName>
    </recommendedName>
</protein>
<reference evidence="1 2" key="1">
    <citation type="submission" date="2015-10" db="EMBL/GenBank/DDBJ databases">
        <title>Genome sequencing and analysis of members of genus Stenotrophomonas.</title>
        <authorList>
            <person name="Patil P.P."/>
            <person name="Midha S."/>
            <person name="Patil P.B."/>
        </authorList>
    </citation>
    <scope>NUCLEOTIDE SEQUENCE [LARGE SCALE GENOMIC DNA]</scope>
    <source>
        <strain evidence="1 2">JCM 9942</strain>
    </source>
</reference>
<accession>A0A0R0A5R5</accession>
<keyword evidence="2" id="KW-1185">Reference proteome</keyword>
<evidence type="ECO:0000313" key="2">
    <source>
        <dbReference type="Proteomes" id="UP000050836"/>
    </source>
</evidence>
<gene>
    <name evidence="1" type="ORF">ARC78_12675</name>
</gene>
<dbReference type="Proteomes" id="UP000050836">
    <property type="component" value="Unassembled WGS sequence"/>
</dbReference>
<sequence>MSLDSTLQHSVASIPECVAAGYVDISSGMLLSVKTVDSHPREVLDLVAAATADLYQGPNIRSIEQMFRRARGLQEQEGAHYFQEIIVNSENLIHIFMRGKRYPDYVMVFVCRRTANLGMALTRSRLAMPGIEAEI</sequence>
<organism evidence="1 2">
    <name type="scientific">Stenotrophomonas pictorum JCM 9942</name>
    <dbReference type="NCBI Taxonomy" id="1236960"/>
    <lineage>
        <taxon>Bacteria</taxon>
        <taxon>Pseudomonadati</taxon>
        <taxon>Pseudomonadota</taxon>
        <taxon>Gammaproteobacteria</taxon>
        <taxon>Lysobacterales</taxon>
        <taxon>Lysobacteraceae</taxon>
        <taxon>Stenotrophomonas</taxon>
    </lineage>
</organism>
<dbReference type="RefSeq" id="WP_054660039.1">
    <property type="nucleotide sequence ID" value="NZ_BAZI01000285.1"/>
</dbReference>